<evidence type="ECO:0000313" key="3">
    <source>
        <dbReference type="EMBL" id="CZR56333.1"/>
    </source>
</evidence>
<dbReference type="Proteomes" id="UP000184330">
    <property type="component" value="Unassembled WGS sequence"/>
</dbReference>
<dbReference type="PROSITE" id="PS50097">
    <property type="entry name" value="BTB"/>
    <property type="match status" value="1"/>
</dbReference>
<dbReference type="AlphaFoldDB" id="A0A1L7WUC6"/>
<dbReference type="Gene3D" id="3.30.710.10">
    <property type="entry name" value="Potassium Channel Kv1.1, Chain A"/>
    <property type="match status" value="1"/>
</dbReference>
<evidence type="ECO:0000313" key="4">
    <source>
        <dbReference type="Proteomes" id="UP000184330"/>
    </source>
</evidence>
<dbReference type="PANTHER" id="PTHR47843">
    <property type="entry name" value="BTB DOMAIN-CONTAINING PROTEIN-RELATED"/>
    <property type="match status" value="1"/>
</dbReference>
<protein>
    <recommendedName>
        <fullName evidence="2">BTB domain-containing protein</fullName>
    </recommendedName>
</protein>
<evidence type="ECO:0000259" key="2">
    <source>
        <dbReference type="PROSITE" id="PS50097"/>
    </source>
</evidence>
<dbReference type="InterPro" id="IPR000210">
    <property type="entry name" value="BTB/POZ_dom"/>
</dbReference>
<dbReference type="SUPFAM" id="SSF54695">
    <property type="entry name" value="POZ domain"/>
    <property type="match status" value="1"/>
</dbReference>
<proteinExistence type="predicted"/>
<accession>A0A1L7WUC6</accession>
<dbReference type="PANTHER" id="PTHR47843:SF5">
    <property type="entry name" value="BTB_POZ DOMAIN PROTEIN"/>
    <property type="match status" value="1"/>
</dbReference>
<evidence type="ECO:0000256" key="1">
    <source>
        <dbReference type="SAM" id="MobiDB-lite"/>
    </source>
</evidence>
<dbReference type="CDD" id="cd18186">
    <property type="entry name" value="BTB_POZ_ZBTB_KLHL-like"/>
    <property type="match status" value="1"/>
</dbReference>
<feature type="domain" description="BTB" evidence="2">
    <location>
        <begin position="92"/>
        <end position="171"/>
    </location>
</feature>
<reference evidence="3 4" key="1">
    <citation type="submission" date="2016-03" db="EMBL/GenBank/DDBJ databases">
        <authorList>
            <person name="Ploux O."/>
        </authorList>
    </citation>
    <scope>NUCLEOTIDE SEQUENCE [LARGE SCALE GENOMIC DNA]</scope>
    <source>
        <strain evidence="3 4">UAMH 11012</strain>
    </source>
</reference>
<organism evidence="3 4">
    <name type="scientific">Phialocephala subalpina</name>
    <dbReference type="NCBI Taxonomy" id="576137"/>
    <lineage>
        <taxon>Eukaryota</taxon>
        <taxon>Fungi</taxon>
        <taxon>Dikarya</taxon>
        <taxon>Ascomycota</taxon>
        <taxon>Pezizomycotina</taxon>
        <taxon>Leotiomycetes</taxon>
        <taxon>Helotiales</taxon>
        <taxon>Mollisiaceae</taxon>
        <taxon>Phialocephala</taxon>
        <taxon>Phialocephala fortinii species complex</taxon>
    </lineage>
</organism>
<dbReference type="SMART" id="SM00225">
    <property type="entry name" value="BTB"/>
    <property type="match status" value="1"/>
</dbReference>
<name>A0A1L7WUC6_9HELO</name>
<keyword evidence="4" id="KW-1185">Reference proteome</keyword>
<feature type="region of interest" description="Disordered" evidence="1">
    <location>
        <begin position="1"/>
        <end position="20"/>
    </location>
</feature>
<gene>
    <name evidence="3" type="ORF">PAC_06221</name>
</gene>
<dbReference type="EMBL" id="FJOG01000008">
    <property type="protein sequence ID" value="CZR56333.1"/>
    <property type="molecule type" value="Genomic_DNA"/>
</dbReference>
<sequence>MSSSALDLNQPRRPVKRPNPDIAIPSIELFVKKRRVEDESGHLPSLKKKEVVPSVGLHPLIHTSVYADFKSDDELSLLLMKYPSLLETGKWPDLVIKCRGKEWKVHRVVACLPSKVLSTIVDSGFLKIVETDFQASVQEGTTGVIDLSASEPDIVDCMIRFLYTNDYSYTEKAESVPVANTGFFHRIYSGETLVTNAKVYVLAEFLDLPALKKTAAEKFASHLAREGLSPGFTESLRIMYSETPESDRDLKDLALGYALQHAAGLLEREDFAAFCKDKESKEFTFEMLKATTEKSSKPVRARKGIRKYTYLSKLG</sequence>
<dbReference type="InterPro" id="IPR011333">
    <property type="entry name" value="SKP1/BTB/POZ_sf"/>
</dbReference>
<dbReference type="OrthoDB" id="6359816at2759"/>
<dbReference type="Pfam" id="PF00651">
    <property type="entry name" value="BTB"/>
    <property type="match status" value="1"/>
</dbReference>